<evidence type="ECO:0000256" key="2">
    <source>
        <dbReference type="ARBA" id="ARBA00022448"/>
    </source>
</evidence>
<feature type="transmembrane region" description="Helical" evidence="7">
    <location>
        <begin position="355"/>
        <end position="372"/>
    </location>
</feature>
<organism evidence="9 10">
    <name type="scientific">Paenirhodobacter populi</name>
    <dbReference type="NCBI Taxonomy" id="2306993"/>
    <lineage>
        <taxon>Bacteria</taxon>
        <taxon>Pseudomonadati</taxon>
        <taxon>Pseudomonadota</taxon>
        <taxon>Alphaproteobacteria</taxon>
        <taxon>Rhodobacterales</taxon>
        <taxon>Rhodobacter group</taxon>
        <taxon>Paenirhodobacter</taxon>
    </lineage>
</organism>
<feature type="transmembrane region" description="Helical" evidence="7">
    <location>
        <begin position="324"/>
        <end position="346"/>
    </location>
</feature>
<comment type="caution">
    <text evidence="9">The sequence shown here is derived from an EMBL/GenBank/DDBJ whole genome shotgun (WGS) entry which is preliminary data.</text>
</comment>
<evidence type="ECO:0000313" key="9">
    <source>
        <dbReference type="EMBL" id="RWR25503.1"/>
    </source>
</evidence>
<feature type="transmembrane region" description="Helical" evidence="7">
    <location>
        <begin position="486"/>
        <end position="507"/>
    </location>
</feature>
<feature type="transmembrane region" description="Helical" evidence="7">
    <location>
        <begin position="287"/>
        <end position="312"/>
    </location>
</feature>
<feature type="transmembrane region" description="Helical" evidence="7">
    <location>
        <begin position="217"/>
        <end position="236"/>
    </location>
</feature>
<dbReference type="RefSeq" id="WP_128234172.1">
    <property type="nucleotide sequence ID" value="NZ_SAUY01000067.1"/>
</dbReference>
<feature type="transmembrane region" description="Helical" evidence="7">
    <location>
        <begin position="384"/>
        <end position="403"/>
    </location>
</feature>
<dbReference type="InterPro" id="IPR011701">
    <property type="entry name" value="MFS"/>
</dbReference>
<feature type="compositionally biased region" description="Pro residues" evidence="6">
    <location>
        <begin position="9"/>
        <end position="21"/>
    </location>
</feature>
<keyword evidence="2" id="KW-0813">Transport</keyword>
<dbReference type="SUPFAM" id="SSF103473">
    <property type="entry name" value="MFS general substrate transporter"/>
    <property type="match status" value="1"/>
</dbReference>
<gene>
    <name evidence="9" type="ORF">D2T29_21965</name>
</gene>
<dbReference type="GO" id="GO:0022857">
    <property type="term" value="F:transmembrane transporter activity"/>
    <property type="evidence" value="ECO:0007669"/>
    <property type="project" value="InterPro"/>
</dbReference>
<evidence type="ECO:0000313" key="10">
    <source>
        <dbReference type="Proteomes" id="UP000284451"/>
    </source>
</evidence>
<dbReference type="AlphaFoldDB" id="A0A443JY94"/>
<evidence type="ECO:0000256" key="4">
    <source>
        <dbReference type="ARBA" id="ARBA00022989"/>
    </source>
</evidence>
<keyword evidence="3 7" id="KW-0812">Transmembrane</keyword>
<dbReference type="Gene3D" id="1.20.1250.20">
    <property type="entry name" value="MFS general substrate transporter like domains"/>
    <property type="match status" value="1"/>
</dbReference>
<feature type="transmembrane region" description="Helical" evidence="7">
    <location>
        <begin position="96"/>
        <end position="115"/>
    </location>
</feature>
<dbReference type="GO" id="GO:0016020">
    <property type="term" value="C:membrane"/>
    <property type="evidence" value="ECO:0007669"/>
    <property type="project" value="UniProtKB-SubCell"/>
</dbReference>
<dbReference type="Pfam" id="PF07690">
    <property type="entry name" value="MFS_1"/>
    <property type="match status" value="1"/>
</dbReference>
<feature type="region of interest" description="Disordered" evidence="6">
    <location>
        <begin position="1"/>
        <end position="21"/>
    </location>
</feature>
<feature type="transmembrane region" description="Helical" evidence="7">
    <location>
        <begin position="415"/>
        <end position="439"/>
    </location>
</feature>
<comment type="subcellular location">
    <subcellularLocation>
        <location evidence="1">Membrane</location>
        <topology evidence="1">Multi-pass membrane protein</topology>
    </subcellularLocation>
</comment>
<accession>A0A443JY94</accession>
<feature type="transmembrane region" description="Helical" evidence="7">
    <location>
        <begin position="155"/>
        <end position="173"/>
    </location>
</feature>
<sequence>MAATSAVPVPTPTAAPPGGPPPLTTRSIVGLAAIFLSAMMAGLNGRSGSLGLPDVRGALGFGMDDASWLNTLYSAGELIAMPFTTWFAITFSVRRFHLSMLTLTASIAAILPLTVNLEVLLSLRLIQGVTAGALIPILMMTALRILPPSIRLHGLALYAMTATFAPNVAIWLVGQWTDGISDWRWIYWQFIPVALFSGALVAWALPKEPIQWRRFSSINWPALFTGVPGLFLLAVALDQGNRLDWFNSPFICSAMAAGAIFLLAFILSEWSHPAPFIRFQLLARRNLAIGFTIFIFLLIAFISGAVLPTVFLTANWGYRAPQNAPVGLILGLPQLLAGSAVAILLYQRWMDARHVFAAGLAFVGVACFQASYLDSSWTWEQFAFAQALQAIGQPMAVVSVLFLGTSVVQPMEGPYVAGFVNVLRALGTVLGGALVNHLIETRSSFHSWLLTDRYGSVAGTLPDAPDMAAIGRAMNLEVLALATADVFRILGILSFALIPLALMMQYVPAPKMTPRSTPNQNNG</sequence>
<evidence type="ECO:0000256" key="6">
    <source>
        <dbReference type="SAM" id="MobiDB-lite"/>
    </source>
</evidence>
<keyword evidence="5 7" id="KW-0472">Membrane</keyword>
<dbReference type="EMBL" id="SAUY01000067">
    <property type="protein sequence ID" value="RWR25503.1"/>
    <property type="molecule type" value="Genomic_DNA"/>
</dbReference>
<keyword evidence="4 7" id="KW-1133">Transmembrane helix</keyword>
<reference evidence="9 10" key="1">
    <citation type="submission" date="2019-01" db="EMBL/GenBank/DDBJ databases">
        <title>Sinorhodobacter populi sp. nov. isolated from the symptomatic bark tissue of Populus euramericana canker.</title>
        <authorList>
            <person name="Xu G."/>
        </authorList>
    </citation>
    <scope>NUCLEOTIDE SEQUENCE [LARGE SCALE GENOMIC DNA]</scope>
    <source>
        <strain evidence="9 10">07D10-4-3</strain>
    </source>
</reference>
<feature type="transmembrane region" description="Helical" evidence="7">
    <location>
        <begin position="121"/>
        <end position="143"/>
    </location>
</feature>
<dbReference type="InterPro" id="IPR036259">
    <property type="entry name" value="MFS_trans_sf"/>
</dbReference>
<feature type="domain" description="Major facilitator superfamily (MFS) profile" evidence="8">
    <location>
        <begin position="30"/>
        <end position="502"/>
    </location>
</feature>
<evidence type="ECO:0000256" key="3">
    <source>
        <dbReference type="ARBA" id="ARBA00022692"/>
    </source>
</evidence>
<feature type="transmembrane region" description="Helical" evidence="7">
    <location>
        <begin position="67"/>
        <end position="89"/>
    </location>
</feature>
<name>A0A443JY94_9RHOB</name>
<feature type="transmembrane region" description="Helical" evidence="7">
    <location>
        <begin position="248"/>
        <end position="267"/>
    </location>
</feature>
<evidence type="ECO:0000256" key="1">
    <source>
        <dbReference type="ARBA" id="ARBA00004141"/>
    </source>
</evidence>
<evidence type="ECO:0000256" key="5">
    <source>
        <dbReference type="ARBA" id="ARBA00023136"/>
    </source>
</evidence>
<dbReference type="PANTHER" id="PTHR42718">
    <property type="entry name" value="MAJOR FACILITATOR SUPERFAMILY MULTIDRUG TRANSPORTER MFSC"/>
    <property type="match status" value="1"/>
</dbReference>
<dbReference type="InterPro" id="IPR020846">
    <property type="entry name" value="MFS_dom"/>
</dbReference>
<dbReference type="PROSITE" id="PS50850">
    <property type="entry name" value="MFS"/>
    <property type="match status" value="1"/>
</dbReference>
<evidence type="ECO:0000259" key="8">
    <source>
        <dbReference type="PROSITE" id="PS50850"/>
    </source>
</evidence>
<feature type="transmembrane region" description="Helical" evidence="7">
    <location>
        <begin position="185"/>
        <end position="205"/>
    </location>
</feature>
<dbReference type="Proteomes" id="UP000284451">
    <property type="component" value="Unassembled WGS sequence"/>
</dbReference>
<evidence type="ECO:0000256" key="7">
    <source>
        <dbReference type="SAM" id="Phobius"/>
    </source>
</evidence>
<proteinExistence type="predicted"/>
<reference evidence="9 10" key="2">
    <citation type="submission" date="2019-01" db="EMBL/GenBank/DDBJ databases">
        <authorList>
            <person name="Li Y."/>
        </authorList>
    </citation>
    <scope>NUCLEOTIDE SEQUENCE [LARGE SCALE GENOMIC DNA]</scope>
    <source>
        <strain evidence="9 10">07D10-4-3</strain>
    </source>
</reference>
<protein>
    <submittedName>
        <fullName evidence="9">MFS transporter</fullName>
    </submittedName>
</protein>
<dbReference type="PANTHER" id="PTHR42718:SF9">
    <property type="entry name" value="MAJOR FACILITATOR SUPERFAMILY MULTIDRUG TRANSPORTER MFSC"/>
    <property type="match status" value="1"/>
</dbReference>